<reference evidence="2" key="1">
    <citation type="submission" date="2025-05" db="UniProtKB">
        <authorList>
            <consortium name="RefSeq"/>
        </authorList>
    </citation>
    <scope>NUCLEOTIDE SEQUENCE [LARGE SCALE GENOMIC DNA]</scope>
</reference>
<feature type="compositionally biased region" description="Basic and acidic residues" evidence="1">
    <location>
        <begin position="210"/>
        <end position="236"/>
    </location>
</feature>
<evidence type="ECO:0000313" key="3">
    <source>
        <dbReference type="RefSeq" id="XP_053057999.1"/>
    </source>
</evidence>
<feature type="compositionally biased region" description="Polar residues" evidence="1">
    <location>
        <begin position="238"/>
        <end position="247"/>
    </location>
</feature>
<feature type="compositionally biased region" description="Low complexity" evidence="1">
    <location>
        <begin position="111"/>
        <end position="121"/>
    </location>
</feature>
<protein>
    <submittedName>
        <fullName evidence="3">Translation initiation factor IF-2-like</fullName>
    </submittedName>
</protein>
<accession>A0ABM3NF35</accession>
<evidence type="ECO:0000256" key="1">
    <source>
        <dbReference type="SAM" id="MobiDB-lite"/>
    </source>
</evidence>
<name>A0ABM3NF35_ACIJB</name>
<dbReference type="Proteomes" id="UP001652583">
    <property type="component" value="Chromosome X"/>
</dbReference>
<proteinExistence type="predicted"/>
<feature type="compositionally biased region" description="Low complexity" evidence="1">
    <location>
        <begin position="169"/>
        <end position="180"/>
    </location>
</feature>
<feature type="region of interest" description="Disordered" evidence="1">
    <location>
        <begin position="1"/>
        <end position="256"/>
    </location>
</feature>
<organism evidence="2 3">
    <name type="scientific">Acinonyx jubatus</name>
    <name type="common">Cheetah</name>
    <dbReference type="NCBI Taxonomy" id="32536"/>
    <lineage>
        <taxon>Eukaryota</taxon>
        <taxon>Metazoa</taxon>
        <taxon>Chordata</taxon>
        <taxon>Craniata</taxon>
        <taxon>Vertebrata</taxon>
        <taxon>Euteleostomi</taxon>
        <taxon>Mammalia</taxon>
        <taxon>Eutheria</taxon>
        <taxon>Laurasiatheria</taxon>
        <taxon>Carnivora</taxon>
        <taxon>Feliformia</taxon>
        <taxon>Felidae</taxon>
        <taxon>Felinae</taxon>
        <taxon>Acinonyx</taxon>
    </lineage>
</organism>
<sequence length="256" mass="26818">MPFPGRGRGGEASQLGAASRRPFIRVAERLPRVHASAHPHPALPHPGETGRGPEPRDPGRARCAQPSSRLFIAPRPLRLRARPGPSAQRLWDRVPPVPEPGRGLGAGGAPGRRAGLPNGRLSFRGRDKARALHPSARSGVCSGGFPRTRVRAGAPSGRPGCNVRPAATPSRLSGGSSPGRQTRPARKVGARSSRPHERPAGGRAGAGSRGDPRCRLREAGGHLGRGRDSTAGERRASRSQMGTQGKGTQLPEGMRA</sequence>
<keyword evidence="2" id="KW-1185">Reference proteome</keyword>
<evidence type="ECO:0000313" key="2">
    <source>
        <dbReference type="Proteomes" id="UP001652583"/>
    </source>
</evidence>
<gene>
    <name evidence="3" type="primary">LOC113597174</name>
</gene>
<dbReference type="RefSeq" id="XP_053057999.1">
    <property type="nucleotide sequence ID" value="XM_053202024.1"/>
</dbReference>
<feature type="compositionally biased region" description="Basic and acidic residues" evidence="1">
    <location>
        <begin position="51"/>
        <end position="60"/>
    </location>
</feature>
<dbReference type="GeneID" id="113597174"/>
<reference evidence="3" key="2">
    <citation type="submission" date="2025-08" db="UniProtKB">
        <authorList>
            <consortium name="RefSeq"/>
        </authorList>
    </citation>
    <scope>IDENTIFICATION</scope>
    <source>
        <tissue evidence="3">Blood</tissue>
    </source>
</reference>